<organism evidence="1">
    <name type="scientific">Tanacetum cinerariifolium</name>
    <name type="common">Dalmatian daisy</name>
    <name type="synonym">Chrysanthemum cinerariifolium</name>
    <dbReference type="NCBI Taxonomy" id="118510"/>
    <lineage>
        <taxon>Eukaryota</taxon>
        <taxon>Viridiplantae</taxon>
        <taxon>Streptophyta</taxon>
        <taxon>Embryophyta</taxon>
        <taxon>Tracheophyta</taxon>
        <taxon>Spermatophyta</taxon>
        <taxon>Magnoliopsida</taxon>
        <taxon>eudicotyledons</taxon>
        <taxon>Gunneridae</taxon>
        <taxon>Pentapetalae</taxon>
        <taxon>asterids</taxon>
        <taxon>campanulids</taxon>
        <taxon>Asterales</taxon>
        <taxon>Asteraceae</taxon>
        <taxon>Asteroideae</taxon>
        <taxon>Anthemideae</taxon>
        <taxon>Anthemidinae</taxon>
        <taxon>Tanacetum</taxon>
    </lineage>
</organism>
<keyword evidence="1" id="KW-0548">Nucleotidyltransferase</keyword>
<dbReference type="GO" id="GO:0003964">
    <property type="term" value="F:RNA-directed DNA polymerase activity"/>
    <property type="evidence" value="ECO:0007669"/>
    <property type="project" value="UniProtKB-KW"/>
</dbReference>
<gene>
    <name evidence="1" type="ORF">Tci_874755</name>
</gene>
<sequence>IVEPFRIELPFFEDQFQKDPPPEVPMADNQTMVELLRAPTKGYEDAILMPEIAANNFELKHGFIELCCGLKLLGQDAPRMLEDNREQVQSSSITSQGSRCQ</sequence>
<accession>A0A699T1K5</accession>
<dbReference type="AlphaFoldDB" id="A0A699T1K5"/>
<evidence type="ECO:0000313" key="1">
    <source>
        <dbReference type="EMBL" id="GFD02786.1"/>
    </source>
</evidence>
<proteinExistence type="predicted"/>
<dbReference type="EMBL" id="BKCJ011200444">
    <property type="protein sequence ID" value="GFD02786.1"/>
    <property type="molecule type" value="Genomic_DNA"/>
</dbReference>
<comment type="caution">
    <text evidence="1">The sequence shown here is derived from an EMBL/GenBank/DDBJ whole genome shotgun (WGS) entry which is preliminary data.</text>
</comment>
<name>A0A699T1K5_TANCI</name>
<feature type="non-terminal residue" evidence="1">
    <location>
        <position position="1"/>
    </location>
</feature>
<feature type="non-terminal residue" evidence="1">
    <location>
        <position position="101"/>
    </location>
</feature>
<keyword evidence="1" id="KW-0808">Transferase</keyword>
<keyword evidence="1" id="KW-0695">RNA-directed DNA polymerase</keyword>
<protein>
    <submittedName>
        <fullName evidence="1">Reverse transcriptase domain-containing protein</fullName>
    </submittedName>
</protein>
<reference evidence="1" key="1">
    <citation type="journal article" date="2019" name="Sci. Rep.">
        <title>Draft genome of Tanacetum cinerariifolium, the natural source of mosquito coil.</title>
        <authorList>
            <person name="Yamashiro T."/>
            <person name="Shiraishi A."/>
            <person name="Satake H."/>
            <person name="Nakayama K."/>
        </authorList>
    </citation>
    <scope>NUCLEOTIDE SEQUENCE</scope>
</reference>